<dbReference type="CDD" id="cd01335">
    <property type="entry name" value="Radical_SAM"/>
    <property type="match status" value="1"/>
</dbReference>
<comment type="cofactor">
    <cofactor evidence="1">
        <name>[4Fe-4S] cluster</name>
        <dbReference type="ChEBI" id="CHEBI:49883"/>
    </cofactor>
</comment>
<dbReference type="Pfam" id="PF04055">
    <property type="entry name" value="Radical_SAM"/>
    <property type="match status" value="1"/>
</dbReference>
<evidence type="ECO:0000313" key="10">
    <source>
        <dbReference type="Proteomes" id="UP000199480"/>
    </source>
</evidence>
<evidence type="ECO:0000256" key="2">
    <source>
        <dbReference type="ARBA" id="ARBA00022485"/>
    </source>
</evidence>
<dbReference type="PROSITE" id="PS51918">
    <property type="entry name" value="RADICAL_SAM"/>
    <property type="match status" value="1"/>
</dbReference>
<dbReference type="SFLD" id="SFLDG01067">
    <property type="entry name" value="SPASM/twitch_domain_containing"/>
    <property type="match status" value="1"/>
</dbReference>
<evidence type="ECO:0000256" key="6">
    <source>
        <dbReference type="ARBA" id="ARBA00023004"/>
    </source>
</evidence>
<dbReference type="AlphaFoldDB" id="A0A1H1LD28"/>
<evidence type="ECO:0000256" key="4">
    <source>
        <dbReference type="ARBA" id="ARBA00022723"/>
    </source>
</evidence>
<keyword evidence="6" id="KW-0408">Iron</keyword>
<dbReference type="InterPro" id="IPR013785">
    <property type="entry name" value="Aldolase_TIM"/>
</dbReference>
<dbReference type="InterPro" id="IPR000385">
    <property type="entry name" value="MoaA_NifB_PqqE_Fe-S-bd_CS"/>
</dbReference>
<proteinExistence type="predicted"/>
<accession>A0A1H1LD28</accession>
<evidence type="ECO:0000256" key="7">
    <source>
        <dbReference type="ARBA" id="ARBA00023014"/>
    </source>
</evidence>
<dbReference type="RefSeq" id="WP_090861990.1">
    <property type="nucleotide sequence ID" value="NZ_LT629759.1"/>
</dbReference>
<evidence type="ECO:0000259" key="8">
    <source>
        <dbReference type="PROSITE" id="PS51918"/>
    </source>
</evidence>
<reference evidence="10" key="1">
    <citation type="submission" date="2016-10" db="EMBL/GenBank/DDBJ databases">
        <authorList>
            <person name="Varghese N."/>
            <person name="Submissions S."/>
        </authorList>
    </citation>
    <scope>NUCLEOTIDE SEQUENCE [LARGE SCALE GENOMIC DNA]</scope>
    <source>
        <strain evidence="10">DSM 22620</strain>
    </source>
</reference>
<gene>
    <name evidence="9" type="ORF">SAMN04489857_0856</name>
</gene>
<organism evidence="9 10">
    <name type="scientific">Parafannyhessea umbonata</name>
    <dbReference type="NCBI Taxonomy" id="604330"/>
    <lineage>
        <taxon>Bacteria</taxon>
        <taxon>Bacillati</taxon>
        <taxon>Actinomycetota</taxon>
        <taxon>Coriobacteriia</taxon>
        <taxon>Coriobacteriales</taxon>
        <taxon>Atopobiaceae</taxon>
        <taxon>Parafannyhessea</taxon>
    </lineage>
</organism>
<dbReference type="InterPro" id="IPR058240">
    <property type="entry name" value="rSAM_sf"/>
</dbReference>
<keyword evidence="7" id="KW-0411">Iron-sulfur</keyword>
<dbReference type="SMART" id="SM00729">
    <property type="entry name" value="Elp3"/>
    <property type="match status" value="1"/>
</dbReference>
<dbReference type="PANTHER" id="PTHR11228">
    <property type="entry name" value="RADICAL SAM DOMAIN PROTEIN"/>
    <property type="match status" value="1"/>
</dbReference>
<dbReference type="InterPro" id="IPR023885">
    <property type="entry name" value="4Fe4S-binding_SPASM_dom"/>
</dbReference>
<dbReference type="OrthoDB" id="9782387at2"/>
<dbReference type="InterPro" id="IPR050377">
    <property type="entry name" value="Radical_SAM_PqqE_MftC-like"/>
</dbReference>
<dbReference type="PROSITE" id="PS01305">
    <property type="entry name" value="MOAA_NIFB_PQQE"/>
    <property type="match status" value="1"/>
</dbReference>
<evidence type="ECO:0000313" key="9">
    <source>
        <dbReference type="EMBL" id="SDR72327.1"/>
    </source>
</evidence>
<dbReference type="Proteomes" id="UP000199480">
    <property type="component" value="Chromosome I"/>
</dbReference>
<protein>
    <submittedName>
        <fullName evidence="9">Radical SAM additional 4Fe4S-binding SPASM domain-containing protein</fullName>
    </submittedName>
</protein>
<dbReference type="InterPro" id="IPR007197">
    <property type="entry name" value="rSAM"/>
</dbReference>
<evidence type="ECO:0000256" key="5">
    <source>
        <dbReference type="ARBA" id="ARBA00023002"/>
    </source>
</evidence>
<dbReference type="SFLD" id="SFLDS00029">
    <property type="entry name" value="Radical_SAM"/>
    <property type="match status" value="1"/>
</dbReference>
<dbReference type="GO" id="GO:0032324">
    <property type="term" value="P:molybdopterin cofactor biosynthetic process"/>
    <property type="evidence" value="ECO:0007669"/>
    <property type="project" value="UniProtKB-ARBA"/>
</dbReference>
<dbReference type="SUPFAM" id="SSF102114">
    <property type="entry name" value="Radical SAM enzymes"/>
    <property type="match status" value="1"/>
</dbReference>
<dbReference type="GO" id="GO:0051539">
    <property type="term" value="F:4 iron, 4 sulfur cluster binding"/>
    <property type="evidence" value="ECO:0007669"/>
    <property type="project" value="UniProtKB-KW"/>
</dbReference>
<feature type="domain" description="Radical SAM core" evidence="8">
    <location>
        <begin position="5"/>
        <end position="229"/>
    </location>
</feature>
<dbReference type="InterPro" id="IPR006638">
    <property type="entry name" value="Elp3/MiaA/NifB-like_rSAM"/>
</dbReference>
<dbReference type="GO" id="GO:0046872">
    <property type="term" value="F:metal ion binding"/>
    <property type="evidence" value="ECO:0007669"/>
    <property type="project" value="UniProtKB-KW"/>
</dbReference>
<evidence type="ECO:0000256" key="1">
    <source>
        <dbReference type="ARBA" id="ARBA00001966"/>
    </source>
</evidence>
<sequence>MSSDKNRLKQCTVVLTRGCNLRCDFCFEKEAGYRAHDQLSLDEAKRIVDLCGDANVKYVFLTGGEPLTYPHLLDVLKYIKEEYPAITPTIATNGVLLEDMELCQRLIDCGLRYLDISMKGADASEWKRATGYDGYAKQLRAIRNLASTELEFTCSMVVTEENVTRVCEAVRAAHDNGARQFSFTFFIDNIESNTKDMDYLKEHDPFALIESFVSQIDRLNAITDDWWVEYSFPLCAYTERQLKLLEGRLAGPCQIHLQNAITVDNTMKLLPCDMYASANLGRLGDDFSTYEELDNWMDGHEYQSAVEEMRKYPSEKCSSCAFLDQCYGGCPVLWKNYSFEALMSFKASVDSDS</sequence>
<name>A0A1H1LD28_9ACTN</name>
<keyword evidence="5" id="KW-0560">Oxidoreductase</keyword>
<dbReference type="PANTHER" id="PTHR11228:SF7">
    <property type="entry name" value="PQQA PEPTIDE CYCLASE"/>
    <property type="match status" value="1"/>
</dbReference>
<dbReference type="NCBIfam" id="TIGR04085">
    <property type="entry name" value="rSAM_more_4Fe4S"/>
    <property type="match status" value="1"/>
</dbReference>
<dbReference type="GO" id="GO:0016491">
    <property type="term" value="F:oxidoreductase activity"/>
    <property type="evidence" value="ECO:0007669"/>
    <property type="project" value="UniProtKB-KW"/>
</dbReference>
<dbReference type="GeneID" id="78500221"/>
<keyword evidence="3" id="KW-0949">S-adenosyl-L-methionine</keyword>
<evidence type="ECO:0000256" key="3">
    <source>
        <dbReference type="ARBA" id="ARBA00022691"/>
    </source>
</evidence>
<dbReference type="Gene3D" id="3.20.20.70">
    <property type="entry name" value="Aldolase class I"/>
    <property type="match status" value="1"/>
</dbReference>
<dbReference type="PIRSF" id="PIRSF037420">
    <property type="entry name" value="PQQ_syn_pqqE"/>
    <property type="match status" value="1"/>
</dbReference>
<keyword evidence="2" id="KW-0004">4Fe-4S</keyword>
<dbReference type="EMBL" id="LT629759">
    <property type="protein sequence ID" value="SDR72327.1"/>
    <property type="molecule type" value="Genomic_DNA"/>
</dbReference>
<dbReference type="SFLD" id="SFLDG01386">
    <property type="entry name" value="main_SPASM_domain-containing"/>
    <property type="match status" value="1"/>
</dbReference>
<dbReference type="InterPro" id="IPR017200">
    <property type="entry name" value="PqqE-like"/>
</dbReference>
<keyword evidence="4" id="KW-0479">Metal-binding</keyword>